<dbReference type="PaxDb" id="6945-B7P6W3"/>
<protein>
    <submittedName>
        <fullName evidence="1 2">Uncharacterized protein</fullName>
    </submittedName>
</protein>
<evidence type="ECO:0000313" key="1">
    <source>
        <dbReference type="EMBL" id="EEC02335.1"/>
    </source>
</evidence>
<dbReference type="EMBL" id="DS648267">
    <property type="protein sequence ID" value="EEC02335.1"/>
    <property type="molecule type" value="Genomic_DNA"/>
</dbReference>
<reference evidence="2" key="2">
    <citation type="submission" date="2020-05" db="UniProtKB">
        <authorList>
            <consortium name="EnsemblMetazoa"/>
        </authorList>
    </citation>
    <scope>IDENTIFICATION</scope>
    <source>
        <strain evidence="2">wikel</strain>
    </source>
</reference>
<dbReference type="VEuPathDB" id="VectorBase:ISCI001683"/>
<dbReference type="VEuPathDB" id="VectorBase:ISCW001683"/>
<reference evidence="1 3" key="1">
    <citation type="submission" date="2008-03" db="EMBL/GenBank/DDBJ databases">
        <title>Annotation of Ixodes scapularis.</title>
        <authorList>
            <consortium name="Ixodes scapularis Genome Project Consortium"/>
            <person name="Caler E."/>
            <person name="Hannick L.I."/>
            <person name="Bidwell S."/>
            <person name="Joardar V."/>
            <person name="Thiagarajan M."/>
            <person name="Amedeo P."/>
            <person name="Galinsky K.J."/>
            <person name="Schobel S."/>
            <person name="Inman J."/>
            <person name="Hostetler J."/>
            <person name="Miller J."/>
            <person name="Hammond M."/>
            <person name="Megy K."/>
            <person name="Lawson D."/>
            <person name="Kodira C."/>
            <person name="Sutton G."/>
            <person name="Meyer J."/>
            <person name="Hill C.A."/>
            <person name="Birren B."/>
            <person name="Nene V."/>
            <person name="Collins F."/>
            <person name="Alarcon-Chaidez F."/>
            <person name="Wikel S."/>
            <person name="Strausberg R."/>
        </authorList>
    </citation>
    <scope>NUCLEOTIDE SEQUENCE [LARGE SCALE GENOMIC DNA]</scope>
    <source>
        <strain evidence="3">Wikel</strain>
        <strain evidence="1">Wikel colony</strain>
    </source>
</reference>
<evidence type="ECO:0000313" key="3">
    <source>
        <dbReference type="Proteomes" id="UP000001555"/>
    </source>
</evidence>
<evidence type="ECO:0000313" key="2">
    <source>
        <dbReference type="EnsemblMetazoa" id="ISCW001683-PA"/>
    </source>
</evidence>
<accession>B7P6W3</accession>
<dbReference type="EnsemblMetazoa" id="ISCW001683-RA">
    <property type="protein sequence ID" value="ISCW001683-PA"/>
    <property type="gene ID" value="ISCW001683"/>
</dbReference>
<dbReference type="EMBL" id="ABJB010160082">
    <property type="status" value="NOT_ANNOTATED_CDS"/>
    <property type="molecule type" value="Genomic_DNA"/>
</dbReference>
<proteinExistence type="predicted"/>
<dbReference type="InParanoid" id="B7P6W3"/>
<sequence>MLNWKRFLVDGHYISSKVDNEEDFLAVANSDVAQLCGALIVLWKQFLEVVLGQEKVRQQLSRQRHFQRVKRFAEAYFIIEKPRFSVLSASDAR</sequence>
<name>B7P6W3_IXOSC</name>
<dbReference type="AlphaFoldDB" id="B7P6W3"/>
<gene>
    <name evidence="1" type="ORF">IscW_ISCW001683</name>
</gene>
<dbReference type="VEuPathDB" id="VectorBase:ISCP_017337"/>
<dbReference type="EMBL" id="ABJB010494790">
    <property type="status" value="NOT_ANNOTATED_CDS"/>
    <property type="molecule type" value="Genomic_DNA"/>
</dbReference>
<keyword evidence="3" id="KW-1185">Reference proteome</keyword>
<dbReference type="OrthoDB" id="273452at2759"/>
<organism>
    <name type="scientific">Ixodes scapularis</name>
    <name type="common">Black-legged tick</name>
    <name type="synonym">Deer tick</name>
    <dbReference type="NCBI Taxonomy" id="6945"/>
    <lineage>
        <taxon>Eukaryota</taxon>
        <taxon>Metazoa</taxon>
        <taxon>Ecdysozoa</taxon>
        <taxon>Arthropoda</taxon>
        <taxon>Chelicerata</taxon>
        <taxon>Arachnida</taxon>
        <taxon>Acari</taxon>
        <taxon>Parasitiformes</taxon>
        <taxon>Ixodida</taxon>
        <taxon>Ixodoidea</taxon>
        <taxon>Ixodidae</taxon>
        <taxon>Ixodinae</taxon>
        <taxon>Ixodes</taxon>
    </lineage>
</organism>
<dbReference type="Proteomes" id="UP000001555">
    <property type="component" value="Unassembled WGS sequence"/>
</dbReference>
<dbReference type="HOGENOM" id="CLU_2402072_0_0_1"/>